<dbReference type="EMBL" id="JBCLYO010000015">
    <property type="protein sequence ID" value="KAL0082686.1"/>
    <property type="molecule type" value="Genomic_DNA"/>
</dbReference>
<feature type="transmembrane region" description="Helical" evidence="5">
    <location>
        <begin position="105"/>
        <end position="124"/>
    </location>
</feature>
<keyword evidence="8" id="KW-1185">Reference proteome</keyword>
<evidence type="ECO:0000256" key="5">
    <source>
        <dbReference type="SAM" id="Phobius"/>
    </source>
</evidence>
<dbReference type="Pfam" id="PF00173">
    <property type="entry name" value="Cyt-b5"/>
    <property type="match status" value="1"/>
</dbReference>
<comment type="similarity">
    <text evidence="4">Belongs to the cytochrome b5 family.</text>
</comment>
<evidence type="ECO:0000313" key="7">
    <source>
        <dbReference type="EMBL" id="KAL0082686.1"/>
    </source>
</evidence>
<gene>
    <name evidence="7" type="ORF">J3Q64DRAFT_1169591</name>
</gene>
<dbReference type="InterPro" id="IPR050668">
    <property type="entry name" value="Cytochrome_b5"/>
</dbReference>
<proteinExistence type="inferred from homology"/>
<evidence type="ECO:0000256" key="4">
    <source>
        <dbReference type="ARBA" id="ARBA00038168"/>
    </source>
</evidence>
<evidence type="ECO:0000259" key="6">
    <source>
        <dbReference type="PROSITE" id="PS50255"/>
    </source>
</evidence>
<dbReference type="PANTHER" id="PTHR19359">
    <property type="entry name" value="CYTOCHROME B5"/>
    <property type="match status" value="1"/>
</dbReference>
<protein>
    <submittedName>
        <fullName evidence="7">Cytochrome b5</fullName>
    </submittedName>
</protein>
<keyword evidence="2" id="KW-0479">Metal-binding</keyword>
<keyword evidence="5" id="KW-0472">Membrane</keyword>
<feature type="domain" description="Cytochrome b5 heme-binding" evidence="6">
    <location>
        <begin position="2"/>
        <end position="79"/>
    </location>
</feature>
<name>A0ABR3AV88_PHYBL</name>
<keyword evidence="3" id="KW-0408">Iron</keyword>
<dbReference type="Proteomes" id="UP001448207">
    <property type="component" value="Unassembled WGS sequence"/>
</dbReference>
<accession>A0ABR3AV88</accession>
<evidence type="ECO:0000256" key="3">
    <source>
        <dbReference type="ARBA" id="ARBA00023004"/>
    </source>
</evidence>
<dbReference type="SUPFAM" id="SSF55856">
    <property type="entry name" value="Cytochrome b5-like heme/steroid binding domain"/>
    <property type="match status" value="1"/>
</dbReference>
<comment type="caution">
    <text evidence="7">The sequence shown here is derived from an EMBL/GenBank/DDBJ whole genome shotgun (WGS) entry which is preliminary data.</text>
</comment>
<dbReference type="SMART" id="SM01117">
    <property type="entry name" value="Cyt-b5"/>
    <property type="match status" value="1"/>
</dbReference>
<evidence type="ECO:0000256" key="2">
    <source>
        <dbReference type="ARBA" id="ARBA00022723"/>
    </source>
</evidence>
<sequence>MVNIYTLKDVSKHNTKEDMWVVLHNKVYNVTAFVPAHPGSEDILITRAAGKDATEAFEDINHSELARETLEQFMIGQLHEDDCVARKVFESVYERKIEEDKPKRSLATVLIPTFAAIILIYKYVLHPRISVS</sequence>
<dbReference type="Gene3D" id="3.10.120.10">
    <property type="entry name" value="Cytochrome b5-like heme/steroid binding domain"/>
    <property type="match status" value="1"/>
</dbReference>
<organism evidence="7 8">
    <name type="scientific">Phycomyces blakesleeanus</name>
    <dbReference type="NCBI Taxonomy" id="4837"/>
    <lineage>
        <taxon>Eukaryota</taxon>
        <taxon>Fungi</taxon>
        <taxon>Fungi incertae sedis</taxon>
        <taxon>Mucoromycota</taxon>
        <taxon>Mucoromycotina</taxon>
        <taxon>Mucoromycetes</taxon>
        <taxon>Mucorales</taxon>
        <taxon>Phycomycetaceae</taxon>
        <taxon>Phycomyces</taxon>
    </lineage>
</organism>
<dbReference type="InterPro" id="IPR036400">
    <property type="entry name" value="Cyt_B5-like_heme/steroid_sf"/>
</dbReference>
<dbReference type="InterPro" id="IPR001199">
    <property type="entry name" value="Cyt_B5-like_heme/steroid-bd"/>
</dbReference>
<evidence type="ECO:0000313" key="8">
    <source>
        <dbReference type="Proteomes" id="UP001448207"/>
    </source>
</evidence>
<dbReference type="PROSITE" id="PS50255">
    <property type="entry name" value="CYTOCHROME_B5_2"/>
    <property type="match status" value="1"/>
</dbReference>
<keyword evidence="5" id="KW-1133">Transmembrane helix</keyword>
<evidence type="ECO:0000256" key="1">
    <source>
        <dbReference type="ARBA" id="ARBA00022617"/>
    </source>
</evidence>
<keyword evidence="1" id="KW-0349">Heme</keyword>
<keyword evidence="5" id="KW-0812">Transmembrane</keyword>
<reference evidence="7 8" key="1">
    <citation type="submission" date="2024-04" db="EMBL/GenBank/DDBJ databases">
        <title>Symmetric and asymmetric DNA N6-adenine methylation regulates different biological responses in Mucorales.</title>
        <authorList>
            <consortium name="Lawrence Berkeley National Laboratory"/>
            <person name="Lax C."/>
            <person name="Mondo S.J."/>
            <person name="Osorio-Concepcion M."/>
            <person name="Muszewska A."/>
            <person name="Corrochano-Luque M."/>
            <person name="Gutierrez G."/>
            <person name="Riley R."/>
            <person name="Lipzen A."/>
            <person name="Guo J."/>
            <person name="Hundley H."/>
            <person name="Amirebrahimi M."/>
            <person name="Ng V."/>
            <person name="Lorenzo-Gutierrez D."/>
            <person name="Binder U."/>
            <person name="Yang J."/>
            <person name="Song Y."/>
            <person name="Canovas D."/>
            <person name="Navarro E."/>
            <person name="Freitag M."/>
            <person name="Gabaldon T."/>
            <person name="Grigoriev I.V."/>
            <person name="Corrochano L.M."/>
            <person name="Nicolas F.E."/>
            <person name="Garre V."/>
        </authorList>
    </citation>
    <scope>NUCLEOTIDE SEQUENCE [LARGE SCALE GENOMIC DNA]</scope>
    <source>
        <strain evidence="7 8">L51</strain>
    </source>
</reference>
<dbReference type="PRINTS" id="PR00363">
    <property type="entry name" value="CYTOCHROMEB5"/>
</dbReference>